<dbReference type="Proteomes" id="UP000247569">
    <property type="component" value="Unassembled WGS sequence"/>
</dbReference>
<evidence type="ECO:0000256" key="2">
    <source>
        <dbReference type="SAM" id="SignalP"/>
    </source>
</evidence>
<protein>
    <recommendedName>
        <fullName evidence="5">Large secreted protein</fullName>
    </recommendedName>
</protein>
<feature type="signal peptide" evidence="2">
    <location>
        <begin position="1"/>
        <end position="42"/>
    </location>
</feature>
<name>A0A318KBT4_9NOCA</name>
<reference evidence="3 4" key="1">
    <citation type="submission" date="2018-05" db="EMBL/GenBank/DDBJ databases">
        <title>Genomic Encyclopedia of Type Strains, Phase IV (KMG-IV): sequencing the most valuable type-strain genomes for metagenomic binning, comparative biology and taxonomic classification.</title>
        <authorList>
            <person name="Goeker M."/>
        </authorList>
    </citation>
    <scope>NUCLEOTIDE SEQUENCE [LARGE SCALE GENOMIC DNA]</scope>
    <source>
        <strain evidence="3 4">DSM 44704</strain>
    </source>
</reference>
<comment type="caution">
    <text evidence="3">The sequence shown here is derived from an EMBL/GenBank/DDBJ whole genome shotgun (WGS) entry which is preliminary data.</text>
</comment>
<evidence type="ECO:0000256" key="1">
    <source>
        <dbReference type="SAM" id="MobiDB-lite"/>
    </source>
</evidence>
<sequence length="164" mass="16748">MAAATPTRVVAMTRISGGRAAAAVAVVLGCLAAAGCSGSEDAATQPKTATTTSAAPSTPTEDTAGNRGREFTADPTIVNARPIPFDSWTRLAADRIAVNFQTGTPECYGVDATVRETDSTVTVELRAGTRADAVGRMCTMNAVFGSVELALKSPLGDRQVLSAV</sequence>
<dbReference type="EMBL" id="QJKF01000002">
    <property type="protein sequence ID" value="PXX68489.1"/>
    <property type="molecule type" value="Genomic_DNA"/>
</dbReference>
<keyword evidence="4" id="KW-1185">Reference proteome</keyword>
<feature type="region of interest" description="Disordered" evidence="1">
    <location>
        <begin position="39"/>
        <end position="70"/>
    </location>
</feature>
<keyword evidence="2" id="KW-0732">Signal</keyword>
<gene>
    <name evidence="3" type="ORF">DFR70_102170</name>
</gene>
<dbReference type="AlphaFoldDB" id="A0A318KBT4"/>
<accession>A0A318KBT4</accession>
<organism evidence="3 4">
    <name type="scientific">Nocardia tenerifensis</name>
    <dbReference type="NCBI Taxonomy" id="228006"/>
    <lineage>
        <taxon>Bacteria</taxon>
        <taxon>Bacillati</taxon>
        <taxon>Actinomycetota</taxon>
        <taxon>Actinomycetes</taxon>
        <taxon>Mycobacteriales</taxon>
        <taxon>Nocardiaceae</taxon>
        <taxon>Nocardia</taxon>
    </lineage>
</organism>
<evidence type="ECO:0008006" key="5">
    <source>
        <dbReference type="Google" id="ProtNLM"/>
    </source>
</evidence>
<feature type="chain" id="PRO_5016426755" description="Large secreted protein" evidence="2">
    <location>
        <begin position="43"/>
        <end position="164"/>
    </location>
</feature>
<evidence type="ECO:0000313" key="4">
    <source>
        <dbReference type="Proteomes" id="UP000247569"/>
    </source>
</evidence>
<feature type="compositionally biased region" description="Low complexity" evidence="1">
    <location>
        <begin position="39"/>
        <end position="63"/>
    </location>
</feature>
<proteinExistence type="predicted"/>
<evidence type="ECO:0000313" key="3">
    <source>
        <dbReference type="EMBL" id="PXX68489.1"/>
    </source>
</evidence>